<protein>
    <submittedName>
        <fullName evidence="1">Uncharacterized protein</fullName>
    </submittedName>
</protein>
<comment type="caution">
    <text evidence="1">The sequence shown here is derived from an EMBL/GenBank/DDBJ whole genome shotgun (WGS) entry which is preliminary data.</text>
</comment>
<evidence type="ECO:0000313" key="1">
    <source>
        <dbReference type="EMBL" id="MDQ0305364.1"/>
    </source>
</evidence>
<name>A0ABU0BLL5_9HYPH</name>
<organism evidence="1 2">
    <name type="scientific">Ancylobacter polymorphus</name>
    <dbReference type="NCBI Taxonomy" id="223390"/>
    <lineage>
        <taxon>Bacteria</taxon>
        <taxon>Pseudomonadati</taxon>
        <taxon>Pseudomonadota</taxon>
        <taxon>Alphaproteobacteria</taxon>
        <taxon>Hyphomicrobiales</taxon>
        <taxon>Xanthobacteraceae</taxon>
        <taxon>Ancylobacter</taxon>
    </lineage>
</organism>
<keyword evidence="2" id="KW-1185">Reference proteome</keyword>
<dbReference type="EMBL" id="JAUSUI010000013">
    <property type="protein sequence ID" value="MDQ0305364.1"/>
    <property type="molecule type" value="Genomic_DNA"/>
</dbReference>
<evidence type="ECO:0000313" key="2">
    <source>
        <dbReference type="Proteomes" id="UP001224682"/>
    </source>
</evidence>
<accession>A0ABU0BLL5</accession>
<sequence>MLERVIAAARRLWRWLFHPECPADCPKRGPDGEMCRDCYDWWSTK</sequence>
<gene>
    <name evidence="1" type="ORF">J2S75_004416</name>
</gene>
<dbReference type="Proteomes" id="UP001224682">
    <property type="component" value="Unassembled WGS sequence"/>
</dbReference>
<dbReference type="RefSeq" id="WP_307023344.1">
    <property type="nucleotide sequence ID" value="NZ_JAUSUI010000013.1"/>
</dbReference>
<proteinExistence type="predicted"/>
<reference evidence="1 2" key="1">
    <citation type="submission" date="2023-07" db="EMBL/GenBank/DDBJ databases">
        <title>Genomic Encyclopedia of Type Strains, Phase IV (KMG-IV): sequencing the most valuable type-strain genomes for metagenomic binning, comparative biology and taxonomic classification.</title>
        <authorList>
            <person name="Goeker M."/>
        </authorList>
    </citation>
    <scope>NUCLEOTIDE SEQUENCE [LARGE SCALE GENOMIC DNA]</scope>
    <source>
        <strain evidence="1 2">DSM 2457</strain>
    </source>
</reference>